<reference evidence="2" key="1">
    <citation type="journal article" date="2019" name="Int. J. Syst. Evol. Microbiol.">
        <title>The Global Catalogue of Microorganisms (GCM) 10K type strain sequencing project: providing services to taxonomists for standard genome sequencing and annotation.</title>
        <authorList>
            <consortium name="The Broad Institute Genomics Platform"/>
            <consortium name="The Broad Institute Genome Sequencing Center for Infectious Disease"/>
            <person name="Wu L."/>
            <person name="Ma J."/>
        </authorList>
    </citation>
    <scope>NUCLEOTIDE SEQUENCE [LARGE SCALE GENOMIC DNA]</scope>
    <source>
        <strain evidence="2">CGMCC 4.7357</strain>
    </source>
</reference>
<gene>
    <name evidence="1" type="ORF">ACFO3G_06495</name>
</gene>
<dbReference type="RefSeq" id="WP_380079125.1">
    <property type="nucleotide sequence ID" value="NZ_JBHSGO010000186.1"/>
</dbReference>
<organism evidence="1 2">
    <name type="scientific">Falsiporphyromonas endometrii</name>
    <dbReference type="NCBI Taxonomy" id="1387297"/>
    <lineage>
        <taxon>Bacteria</taxon>
        <taxon>Pseudomonadati</taxon>
        <taxon>Bacteroidota</taxon>
        <taxon>Bacteroidia</taxon>
        <taxon>Bacteroidales</taxon>
        <taxon>Porphyromonadaceae</taxon>
        <taxon>Falsiporphyromonas</taxon>
    </lineage>
</organism>
<protein>
    <submittedName>
        <fullName evidence="1">DUF6122 family protein</fullName>
    </submittedName>
</protein>
<proteinExistence type="predicted"/>
<evidence type="ECO:0000313" key="1">
    <source>
        <dbReference type="EMBL" id="MFC4666246.1"/>
    </source>
</evidence>
<sequence>MEILRIIVHYSLHLLAPALIALCFPKGQRVKAYLILLSTMLVDLDHLLSTPIFDPNRCSVGRHLLHSYLCCGIYLIMCFVPYKKLHLPEWLRIVGIGLTLHMLTDLQDFYFWRWLGVI</sequence>
<dbReference type="InterPro" id="IPR046125">
    <property type="entry name" value="DUF6122"/>
</dbReference>
<dbReference type="Pfam" id="PF19617">
    <property type="entry name" value="DUF6122"/>
    <property type="match status" value="1"/>
</dbReference>
<accession>A0ABV9K9B8</accession>
<evidence type="ECO:0000313" key="2">
    <source>
        <dbReference type="Proteomes" id="UP001596020"/>
    </source>
</evidence>
<dbReference type="Proteomes" id="UP001596020">
    <property type="component" value="Unassembled WGS sequence"/>
</dbReference>
<name>A0ABV9K9B8_9PORP</name>
<dbReference type="EMBL" id="JBHSGO010000186">
    <property type="protein sequence ID" value="MFC4666246.1"/>
    <property type="molecule type" value="Genomic_DNA"/>
</dbReference>
<comment type="caution">
    <text evidence="1">The sequence shown here is derived from an EMBL/GenBank/DDBJ whole genome shotgun (WGS) entry which is preliminary data.</text>
</comment>
<keyword evidence="2" id="KW-1185">Reference proteome</keyword>